<proteinExistence type="predicted"/>
<sequence>MTYLYPESNIVRSCFDRDTHLLVRRSSIPTQPGNFAAIETDSFFDDPRRLWRLGSAPTPTAFESPEGCSLMMVRAAGCPHVCPCHVCEDCRFLPASISDMRTSVSSPIPLTMYMWDWVVSFLLHFSLQHFWDAFFVRLAFYVRFFFLLTYERGL</sequence>
<gene>
    <name evidence="1" type="ORF">VTK73DRAFT_1107</name>
</gene>
<protein>
    <submittedName>
        <fullName evidence="1">Uncharacterized protein</fullName>
    </submittedName>
</protein>
<name>A0ABR3XBN5_9PEZI</name>
<accession>A0ABR3XBN5</accession>
<reference evidence="1 2" key="1">
    <citation type="journal article" date="2024" name="Commun. Biol.">
        <title>Comparative genomic analysis of thermophilic fungi reveals convergent evolutionary adaptations and gene losses.</title>
        <authorList>
            <person name="Steindorff A.S."/>
            <person name="Aguilar-Pontes M.V."/>
            <person name="Robinson A.J."/>
            <person name="Andreopoulos B."/>
            <person name="LaButti K."/>
            <person name="Kuo A."/>
            <person name="Mondo S."/>
            <person name="Riley R."/>
            <person name="Otillar R."/>
            <person name="Haridas S."/>
            <person name="Lipzen A."/>
            <person name="Grimwood J."/>
            <person name="Schmutz J."/>
            <person name="Clum A."/>
            <person name="Reid I.D."/>
            <person name="Moisan M.C."/>
            <person name="Butler G."/>
            <person name="Nguyen T.T.M."/>
            <person name="Dewar K."/>
            <person name="Conant G."/>
            <person name="Drula E."/>
            <person name="Henrissat B."/>
            <person name="Hansel C."/>
            <person name="Singer S."/>
            <person name="Hutchinson M.I."/>
            <person name="de Vries R.P."/>
            <person name="Natvig D.O."/>
            <person name="Powell A.J."/>
            <person name="Tsang A."/>
            <person name="Grigoriev I.V."/>
        </authorList>
    </citation>
    <scope>NUCLEOTIDE SEQUENCE [LARGE SCALE GENOMIC DNA]</scope>
    <source>
        <strain evidence="1 2">ATCC 24622</strain>
    </source>
</reference>
<evidence type="ECO:0000313" key="2">
    <source>
        <dbReference type="Proteomes" id="UP001586593"/>
    </source>
</evidence>
<dbReference type="EMBL" id="JAZHXJ010000126">
    <property type="protein sequence ID" value="KAL1873102.1"/>
    <property type="molecule type" value="Genomic_DNA"/>
</dbReference>
<dbReference type="Proteomes" id="UP001586593">
    <property type="component" value="Unassembled WGS sequence"/>
</dbReference>
<organism evidence="1 2">
    <name type="scientific">Phialemonium thermophilum</name>
    <dbReference type="NCBI Taxonomy" id="223376"/>
    <lineage>
        <taxon>Eukaryota</taxon>
        <taxon>Fungi</taxon>
        <taxon>Dikarya</taxon>
        <taxon>Ascomycota</taxon>
        <taxon>Pezizomycotina</taxon>
        <taxon>Sordariomycetes</taxon>
        <taxon>Sordariomycetidae</taxon>
        <taxon>Cephalothecales</taxon>
        <taxon>Cephalothecaceae</taxon>
        <taxon>Phialemonium</taxon>
    </lineage>
</organism>
<keyword evidence="2" id="KW-1185">Reference proteome</keyword>
<comment type="caution">
    <text evidence="1">The sequence shown here is derived from an EMBL/GenBank/DDBJ whole genome shotgun (WGS) entry which is preliminary data.</text>
</comment>
<evidence type="ECO:0000313" key="1">
    <source>
        <dbReference type="EMBL" id="KAL1873102.1"/>
    </source>
</evidence>